<reference evidence="3 4" key="1">
    <citation type="submission" date="2019-02" db="EMBL/GenBank/DDBJ databases">
        <title>Genomic Encyclopedia of Type Strains, Phase IV (KMG-IV): sequencing the most valuable type-strain genomes for metagenomic binning, comparative biology and taxonomic classification.</title>
        <authorList>
            <person name="Goeker M."/>
        </authorList>
    </citation>
    <scope>NUCLEOTIDE SEQUENCE [LARGE SCALE GENOMIC DNA]</scope>
    <source>
        <strain evidence="3 4">K24</strain>
    </source>
</reference>
<evidence type="ECO:0000313" key="3">
    <source>
        <dbReference type="EMBL" id="RZS78657.1"/>
    </source>
</evidence>
<keyword evidence="3" id="KW-0675">Receptor</keyword>
<dbReference type="CDD" id="cd13578">
    <property type="entry name" value="PBP2_Bug27"/>
    <property type="match status" value="1"/>
</dbReference>
<feature type="chain" id="PRO_5020221407" evidence="2">
    <location>
        <begin position="26"/>
        <end position="325"/>
    </location>
</feature>
<gene>
    <name evidence="3" type="ORF">EV675_5312</name>
</gene>
<dbReference type="Proteomes" id="UP000292445">
    <property type="component" value="Unassembled WGS sequence"/>
</dbReference>
<protein>
    <submittedName>
        <fullName evidence="3">Tripartite-type tricarboxylate transporter receptor subunit TctC</fullName>
    </submittedName>
</protein>
<dbReference type="Gene3D" id="3.40.190.10">
    <property type="entry name" value="Periplasmic binding protein-like II"/>
    <property type="match status" value="1"/>
</dbReference>
<comment type="caution">
    <text evidence="3">The sequence shown here is derived from an EMBL/GenBank/DDBJ whole genome shotgun (WGS) entry which is preliminary data.</text>
</comment>
<dbReference type="InterPro" id="IPR005064">
    <property type="entry name" value="BUG"/>
</dbReference>
<dbReference type="Pfam" id="PF03401">
    <property type="entry name" value="TctC"/>
    <property type="match status" value="1"/>
</dbReference>
<dbReference type="Gene3D" id="3.40.190.150">
    <property type="entry name" value="Bordetella uptake gene, domain 1"/>
    <property type="match status" value="1"/>
</dbReference>
<dbReference type="PIRSF" id="PIRSF017082">
    <property type="entry name" value="YflP"/>
    <property type="match status" value="1"/>
</dbReference>
<dbReference type="RefSeq" id="WP_165404786.1">
    <property type="nucleotide sequence ID" value="NZ_SGXC01000003.1"/>
</dbReference>
<evidence type="ECO:0000256" key="2">
    <source>
        <dbReference type="SAM" id="SignalP"/>
    </source>
</evidence>
<proteinExistence type="inferred from homology"/>
<name>A0A4Q7N9G1_9BURK</name>
<dbReference type="EMBL" id="SGXC01000003">
    <property type="protein sequence ID" value="RZS78657.1"/>
    <property type="molecule type" value="Genomic_DNA"/>
</dbReference>
<feature type="signal peptide" evidence="2">
    <location>
        <begin position="1"/>
        <end position="25"/>
    </location>
</feature>
<keyword evidence="4" id="KW-1185">Reference proteome</keyword>
<dbReference type="PANTHER" id="PTHR42928:SF5">
    <property type="entry name" value="BLR1237 PROTEIN"/>
    <property type="match status" value="1"/>
</dbReference>
<evidence type="ECO:0000256" key="1">
    <source>
        <dbReference type="ARBA" id="ARBA00006987"/>
    </source>
</evidence>
<evidence type="ECO:0000313" key="4">
    <source>
        <dbReference type="Proteomes" id="UP000292445"/>
    </source>
</evidence>
<dbReference type="AlphaFoldDB" id="A0A4Q7N9G1"/>
<dbReference type="InterPro" id="IPR042100">
    <property type="entry name" value="Bug_dom1"/>
</dbReference>
<keyword evidence="2" id="KW-0732">Signal</keyword>
<organism evidence="3 4">
    <name type="scientific">Pigmentiphaga kullae</name>
    <dbReference type="NCBI Taxonomy" id="151784"/>
    <lineage>
        <taxon>Bacteria</taxon>
        <taxon>Pseudomonadati</taxon>
        <taxon>Pseudomonadota</taxon>
        <taxon>Betaproteobacteria</taxon>
        <taxon>Burkholderiales</taxon>
        <taxon>Alcaligenaceae</taxon>
        <taxon>Pigmentiphaga</taxon>
    </lineage>
</organism>
<dbReference type="SUPFAM" id="SSF53850">
    <property type="entry name" value="Periplasmic binding protein-like II"/>
    <property type="match status" value="1"/>
</dbReference>
<dbReference type="PANTHER" id="PTHR42928">
    <property type="entry name" value="TRICARBOXYLATE-BINDING PROTEIN"/>
    <property type="match status" value="1"/>
</dbReference>
<accession>A0A4Q7N9G1</accession>
<sequence length="325" mass="33723">MKPIQRTIRALFVAAALSAGASAQAQSYPSRPVSLVTPFPPGGAADVVIRLMAQELGKELDATFIVDNRAGAGGAIGTSYVARANPDGYTLLLTSSSTMSINPHLTAKRPYDPFTSFTPISLVGYATNELVVTATLPYKTVGDVIAAAKAAPGKIAFGSNGVGTLSHLMGEMFMQQAGVKMLHVPYKGAAPAVADTAAGQVSVLFSNYASVAPMVKSGKLRGLAITSLKPTPLAPGLPTIAESGLPGFEANQWWGLWGPAGLPKEIVDKLNAAATKILTSPEAIKRFNAEGVDLLSGTPADLTAYLRADYDRWGQVVKAAGITPE</sequence>
<comment type="similarity">
    <text evidence="1">Belongs to the UPF0065 (bug) family.</text>
</comment>